<keyword evidence="3" id="KW-0805">Transcription regulation</keyword>
<dbReference type="SMART" id="SM00382">
    <property type="entry name" value="AAA"/>
    <property type="match status" value="1"/>
</dbReference>
<keyword evidence="1" id="KW-0547">Nucleotide-binding</keyword>
<dbReference type="InterPro" id="IPR002197">
    <property type="entry name" value="HTH_Fis"/>
</dbReference>
<gene>
    <name evidence="7" type="primary">norR</name>
    <name evidence="7" type="ORF">AB0763_16880</name>
</gene>
<dbReference type="PROSITE" id="PS50045">
    <property type="entry name" value="SIGMA54_INTERACT_4"/>
    <property type="match status" value="1"/>
</dbReference>
<dbReference type="PROSITE" id="PS00675">
    <property type="entry name" value="SIGMA54_INTERACT_1"/>
    <property type="match status" value="1"/>
</dbReference>
<name>A0AB39HJX4_9VIBR</name>
<dbReference type="CDD" id="cd00009">
    <property type="entry name" value="AAA"/>
    <property type="match status" value="1"/>
</dbReference>
<dbReference type="InterPro" id="IPR029016">
    <property type="entry name" value="GAF-like_dom_sf"/>
</dbReference>
<evidence type="ECO:0000313" key="7">
    <source>
        <dbReference type="EMBL" id="XDK26703.1"/>
    </source>
</evidence>
<evidence type="ECO:0000256" key="1">
    <source>
        <dbReference type="ARBA" id="ARBA00022741"/>
    </source>
</evidence>
<dbReference type="InterPro" id="IPR009057">
    <property type="entry name" value="Homeodomain-like_sf"/>
</dbReference>
<dbReference type="Pfam" id="PF02954">
    <property type="entry name" value="HTH_8"/>
    <property type="match status" value="1"/>
</dbReference>
<dbReference type="InterPro" id="IPR002078">
    <property type="entry name" value="Sigma_54_int"/>
</dbReference>
<dbReference type="Gene3D" id="3.30.450.40">
    <property type="match status" value="1"/>
</dbReference>
<protein>
    <submittedName>
        <fullName evidence="7">Nitric oxide reductase transcriptional regulator NorR</fullName>
    </submittedName>
</protein>
<dbReference type="Gene3D" id="3.40.50.300">
    <property type="entry name" value="P-loop containing nucleotide triphosphate hydrolases"/>
    <property type="match status" value="1"/>
</dbReference>
<evidence type="ECO:0000256" key="2">
    <source>
        <dbReference type="ARBA" id="ARBA00022840"/>
    </source>
</evidence>
<dbReference type="KEGG" id="vih:AB0763_16880"/>
<dbReference type="InterPro" id="IPR058031">
    <property type="entry name" value="AAA_lid_NorR"/>
</dbReference>
<dbReference type="SUPFAM" id="SSF46689">
    <property type="entry name" value="Homeodomain-like"/>
    <property type="match status" value="1"/>
</dbReference>
<dbReference type="GO" id="GO:0005524">
    <property type="term" value="F:ATP binding"/>
    <property type="evidence" value="ECO:0007669"/>
    <property type="project" value="UniProtKB-KW"/>
</dbReference>
<dbReference type="SUPFAM" id="SSF52540">
    <property type="entry name" value="P-loop containing nucleoside triphosphate hydrolases"/>
    <property type="match status" value="1"/>
</dbReference>
<keyword evidence="7" id="KW-0614">Plasmid</keyword>
<organism evidence="7">
    <name type="scientific">Vibrio sp. HB236076</name>
    <dbReference type="NCBI Taxonomy" id="3232307"/>
    <lineage>
        <taxon>Bacteria</taxon>
        <taxon>Pseudomonadati</taxon>
        <taxon>Pseudomonadota</taxon>
        <taxon>Gammaproteobacteria</taxon>
        <taxon>Vibrionales</taxon>
        <taxon>Vibrionaceae</taxon>
        <taxon>Vibrio</taxon>
    </lineage>
</organism>
<dbReference type="InterPro" id="IPR025662">
    <property type="entry name" value="Sigma_54_int_dom_ATP-bd_1"/>
</dbReference>
<evidence type="ECO:0000256" key="3">
    <source>
        <dbReference type="ARBA" id="ARBA00023015"/>
    </source>
</evidence>
<accession>A0AB39HJX4</accession>
<dbReference type="FunFam" id="3.40.50.300:FF:000006">
    <property type="entry name" value="DNA-binding transcriptional regulator NtrC"/>
    <property type="match status" value="1"/>
</dbReference>
<sequence length="520" mass="56872">MHDWLSVQLLHQPMTPIQRWQALVDHIQHHLPCSAVGLLKCEGDQLKPLAVAGLVTSTLGRRFILAEHPRLAQIFASDDLVHFDADSPLPDPYDGALHHDDNPALPVHDCMGITLSLQGKRWGVLTFDSLQPGQFDRACQQKVPTLARFCEVLLQQTELEQEVTALRNYHQKLTDVAPSAVASSAELIGADPKLQTLLRELDIVAKTQLSVLLTGETGVGKELFAQRLHQMSPRSSQAMVHINCSALPESLVESELFGHVKGAFSGALSERKGRVEAANQGTLFLDEVGELPLATQAKLLRLIQSGEIQRVGSDRVKQVSVRIVAATNRDLRAMVEQGQFRADLYHRLAVYPIDIPPLRERGQDVLLLAGYFIERNRSPLGFRSLRLSLASEAFLLAHPWPGNVRQLEHAISRACLKALTQGADTQQIVTLEPSHFGADEQAVANVSSAVLVSTELAVEAPASAEPEKSVLPLKQAVALVQRRSIEQALAECGGNWAGAAKLLDIDASNLHKLAKRLGLK</sequence>
<dbReference type="PROSITE" id="PS00688">
    <property type="entry name" value="SIGMA54_INTERACT_3"/>
    <property type="match status" value="1"/>
</dbReference>
<reference evidence="7" key="1">
    <citation type="submission" date="2024-07" db="EMBL/GenBank/DDBJ databases">
        <title>Genome Analysis of a Potential Novel Vibrio Species Secreting pH- and Thermo-stable Alginate Lyase and its Application in Producing Alginate Oligosaccharides.</title>
        <authorList>
            <person name="Huang H."/>
            <person name="Bao K."/>
        </authorList>
    </citation>
    <scope>NUCLEOTIDE SEQUENCE</scope>
    <source>
        <strain evidence="7">HB236076</strain>
        <plasmid evidence="7">p-HB236076</plasmid>
    </source>
</reference>
<keyword evidence="4" id="KW-0238">DNA-binding</keyword>
<dbReference type="Pfam" id="PF25601">
    <property type="entry name" value="AAA_lid_14"/>
    <property type="match status" value="1"/>
</dbReference>
<dbReference type="Gene3D" id="1.10.10.60">
    <property type="entry name" value="Homeodomain-like"/>
    <property type="match status" value="1"/>
</dbReference>
<dbReference type="NCBIfam" id="NF003451">
    <property type="entry name" value="PRK05022.1"/>
    <property type="match status" value="1"/>
</dbReference>
<dbReference type="PANTHER" id="PTHR32071">
    <property type="entry name" value="TRANSCRIPTIONAL REGULATORY PROTEIN"/>
    <property type="match status" value="1"/>
</dbReference>
<geneLocation type="plasmid" evidence="7">
    <name>p-HB236076</name>
</geneLocation>
<dbReference type="Pfam" id="PF00158">
    <property type="entry name" value="Sigma54_activat"/>
    <property type="match status" value="1"/>
</dbReference>
<feature type="domain" description="Sigma-54 factor interaction" evidence="6">
    <location>
        <begin position="187"/>
        <end position="416"/>
    </location>
</feature>
<keyword evidence="5" id="KW-0804">Transcription</keyword>
<evidence type="ECO:0000256" key="4">
    <source>
        <dbReference type="ARBA" id="ARBA00023125"/>
    </source>
</evidence>
<dbReference type="EMBL" id="CP162602">
    <property type="protein sequence ID" value="XDK26703.1"/>
    <property type="molecule type" value="Genomic_DNA"/>
</dbReference>
<dbReference type="PANTHER" id="PTHR32071:SF35">
    <property type="entry name" value="ANAEROBIC NITRIC OXIDE REDUCTASE TRANSCRIPTION REGULATOR NORR"/>
    <property type="match status" value="1"/>
</dbReference>
<dbReference type="InterPro" id="IPR003018">
    <property type="entry name" value="GAF"/>
</dbReference>
<evidence type="ECO:0000256" key="5">
    <source>
        <dbReference type="ARBA" id="ARBA00023163"/>
    </source>
</evidence>
<dbReference type="InterPro" id="IPR025944">
    <property type="entry name" value="Sigma_54_int_dom_CS"/>
</dbReference>
<keyword evidence="2" id="KW-0067">ATP-binding</keyword>
<dbReference type="AlphaFoldDB" id="A0AB39HJX4"/>
<dbReference type="SMART" id="SM00065">
    <property type="entry name" value="GAF"/>
    <property type="match status" value="1"/>
</dbReference>
<dbReference type="SUPFAM" id="SSF55781">
    <property type="entry name" value="GAF domain-like"/>
    <property type="match status" value="1"/>
</dbReference>
<evidence type="ECO:0000259" key="6">
    <source>
        <dbReference type="PROSITE" id="PS50045"/>
    </source>
</evidence>
<dbReference type="InterPro" id="IPR003593">
    <property type="entry name" value="AAA+_ATPase"/>
</dbReference>
<dbReference type="Pfam" id="PF01590">
    <property type="entry name" value="GAF"/>
    <property type="match status" value="1"/>
</dbReference>
<dbReference type="RefSeq" id="WP_306099616.1">
    <property type="nucleotide sequence ID" value="NZ_CP162602.1"/>
</dbReference>
<dbReference type="InterPro" id="IPR027417">
    <property type="entry name" value="P-loop_NTPase"/>
</dbReference>
<dbReference type="Gene3D" id="1.10.8.60">
    <property type="match status" value="1"/>
</dbReference>
<dbReference type="GO" id="GO:0006355">
    <property type="term" value="P:regulation of DNA-templated transcription"/>
    <property type="evidence" value="ECO:0007669"/>
    <property type="project" value="InterPro"/>
</dbReference>
<dbReference type="GO" id="GO:0043565">
    <property type="term" value="F:sequence-specific DNA binding"/>
    <property type="evidence" value="ECO:0007669"/>
    <property type="project" value="InterPro"/>
</dbReference>
<proteinExistence type="predicted"/>